<evidence type="ECO:0000313" key="2">
    <source>
        <dbReference type="EMBL" id="RZS75188.1"/>
    </source>
</evidence>
<sequence length="181" mass="21527">MKRICCFVLFLLPFLSKAQDDSLVYRQDIDSLIHRFFTSEPEPLYRFVNDVPHWKHHTRQANWFYNRYVAANGDTMICFGLKYLAANFIDFDEQYILLNNGLVYAGSNRRTEVNTYTGVKLEQEQHLGGVEYYFRKDSLVSTRTQPYGFPPEGWTKPEYALQKFRERYEILQSWLKAHSVK</sequence>
<protein>
    <submittedName>
        <fullName evidence="2">Uncharacterized protein</fullName>
    </submittedName>
</protein>
<keyword evidence="1" id="KW-0732">Signal</keyword>
<reference evidence="2 3" key="1">
    <citation type="submission" date="2019-02" db="EMBL/GenBank/DDBJ databases">
        <title>Genomic Encyclopedia of Type Strains, Phase IV (KMG-IV): sequencing the most valuable type-strain genomes for metagenomic binning, comparative biology and taxonomic classification.</title>
        <authorList>
            <person name="Goeker M."/>
        </authorList>
    </citation>
    <scope>NUCLEOTIDE SEQUENCE [LARGE SCALE GENOMIC DNA]</scope>
    <source>
        <strain evidence="2 3">DSM 18116</strain>
    </source>
</reference>
<organism evidence="2 3">
    <name type="scientific">Pseudobacter ginsenosidimutans</name>
    <dbReference type="NCBI Taxonomy" id="661488"/>
    <lineage>
        <taxon>Bacteria</taxon>
        <taxon>Pseudomonadati</taxon>
        <taxon>Bacteroidota</taxon>
        <taxon>Chitinophagia</taxon>
        <taxon>Chitinophagales</taxon>
        <taxon>Chitinophagaceae</taxon>
        <taxon>Pseudobacter</taxon>
    </lineage>
</organism>
<keyword evidence="3" id="KW-1185">Reference proteome</keyword>
<comment type="caution">
    <text evidence="2">The sequence shown here is derived from an EMBL/GenBank/DDBJ whole genome shotgun (WGS) entry which is preliminary data.</text>
</comment>
<dbReference type="RefSeq" id="WP_130539577.1">
    <property type="nucleotide sequence ID" value="NZ_CP042431.1"/>
</dbReference>
<accession>A0A4Q7N3I7</accession>
<feature type="chain" id="PRO_5020866844" evidence="1">
    <location>
        <begin position="19"/>
        <end position="181"/>
    </location>
</feature>
<evidence type="ECO:0000313" key="3">
    <source>
        <dbReference type="Proteomes" id="UP000293874"/>
    </source>
</evidence>
<dbReference type="Proteomes" id="UP000293874">
    <property type="component" value="Unassembled WGS sequence"/>
</dbReference>
<name>A0A4Q7N3I7_9BACT</name>
<feature type="signal peptide" evidence="1">
    <location>
        <begin position="1"/>
        <end position="18"/>
    </location>
</feature>
<dbReference type="EMBL" id="SGXA01000001">
    <property type="protein sequence ID" value="RZS75188.1"/>
    <property type="molecule type" value="Genomic_DNA"/>
</dbReference>
<gene>
    <name evidence="2" type="ORF">EV199_1050</name>
</gene>
<proteinExistence type="predicted"/>
<dbReference type="AlphaFoldDB" id="A0A4Q7N3I7"/>
<evidence type="ECO:0000256" key="1">
    <source>
        <dbReference type="SAM" id="SignalP"/>
    </source>
</evidence>